<dbReference type="GO" id="GO:0004497">
    <property type="term" value="F:monooxygenase activity"/>
    <property type="evidence" value="ECO:0007669"/>
    <property type="project" value="TreeGrafter"/>
</dbReference>
<proteinExistence type="predicted"/>
<evidence type="ECO:0000256" key="1">
    <source>
        <dbReference type="ARBA" id="ARBA00023002"/>
    </source>
</evidence>
<evidence type="ECO:0008006" key="5">
    <source>
        <dbReference type="Google" id="ProtNLM"/>
    </source>
</evidence>
<dbReference type="OrthoDB" id="8671611at2"/>
<name>A0A1L3FF74_BRAJP</name>
<feature type="region of interest" description="Disordered" evidence="2">
    <location>
        <begin position="506"/>
        <end position="537"/>
    </location>
</feature>
<reference evidence="3 4" key="1">
    <citation type="submission" date="2016-11" db="EMBL/GenBank/DDBJ databases">
        <title>Complete Genome Sequence of Bradyrhizobium sp. strain J5, an isolated from soybean nodule in Hokkaido.</title>
        <authorList>
            <person name="Kanehara K."/>
        </authorList>
    </citation>
    <scope>NUCLEOTIDE SEQUENCE [LARGE SCALE GENOMIC DNA]</scope>
    <source>
        <strain evidence="3 4">J5</strain>
    </source>
</reference>
<dbReference type="InterPro" id="IPR050982">
    <property type="entry name" value="Auxin_biosynth/cation_transpt"/>
</dbReference>
<dbReference type="AlphaFoldDB" id="A0A1L3FF74"/>
<dbReference type="PANTHER" id="PTHR43539:SF91">
    <property type="entry name" value="FAD-DEPENDENT URATE HYDROXYLASE"/>
    <property type="match status" value="1"/>
</dbReference>
<dbReference type="GO" id="GO:0050660">
    <property type="term" value="F:flavin adenine dinucleotide binding"/>
    <property type="evidence" value="ECO:0007669"/>
    <property type="project" value="TreeGrafter"/>
</dbReference>
<dbReference type="EMBL" id="CP017637">
    <property type="protein sequence ID" value="APG11967.1"/>
    <property type="molecule type" value="Genomic_DNA"/>
</dbReference>
<dbReference type="SUPFAM" id="SSF51905">
    <property type="entry name" value="FAD/NAD(P)-binding domain"/>
    <property type="match status" value="1"/>
</dbReference>
<organism evidence="3 4">
    <name type="scientific">Bradyrhizobium japonicum</name>
    <dbReference type="NCBI Taxonomy" id="375"/>
    <lineage>
        <taxon>Bacteria</taxon>
        <taxon>Pseudomonadati</taxon>
        <taxon>Pseudomonadota</taxon>
        <taxon>Alphaproteobacteria</taxon>
        <taxon>Hyphomicrobiales</taxon>
        <taxon>Nitrobacteraceae</taxon>
        <taxon>Bradyrhizobium</taxon>
    </lineage>
</organism>
<dbReference type="Pfam" id="PF13738">
    <property type="entry name" value="Pyr_redox_3"/>
    <property type="match status" value="1"/>
</dbReference>
<dbReference type="Gene3D" id="3.50.50.60">
    <property type="entry name" value="FAD/NAD(P)-binding domain"/>
    <property type="match status" value="1"/>
</dbReference>
<evidence type="ECO:0000313" key="4">
    <source>
        <dbReference type="Proteomes" id="UP000181962"/>
    </source>
</evidence>
<gene>
    <name evidence="3" type="ORF">BKD09_26880</name>
</gene>
<keyword evidence="1" id="KW-0560">Oxidoreductase</keyword>
<protein>
    <recommendedName>
        <fullName evidence="5">Oxidoreductase</fullName>
    </recommendedName>
</protein>
<sequence>MSVSQLTKRVRRELTYLDYPAREWTVPRFMDGVPVLDVLVVGAGQSGLGIAFGLRLERIANFRIIDRCQRGFEGPWRSFARMERLRTPKEVTGIDFGVPSLTVRAWYEEKFGRRAWGRIDTVPREVWRSYLDWYRDVLDLPVENEVELMLIEPANGIFLAHLRRSEGIERVYARKIILATGFEGSGRWGAPKSLVAHLSADLYAHSADDIDFRKLAGKRIGILGAGASAFDNAALALEAGAARVDLCFRRSEMPRVNPLTWMNFAGMLGHFGDLTDLDRWRFMRHILEELPVPPTQDAYWRCREFENFAWHPDCGWSFIDEACGIARVQSSKRRFEFDFMIFASGVEADLSARPELALFFEQIALWRDRFTPPSGEESEALARYPYLGQAFEFTERHRGTAPFLRGLHNFTFGAMLSHGISGAAITGIKYGVRRLVNGIARDLFCEESATYYRDLLSYQTPELRTLDSAFVWLSQLGSDATDFESFANQLDQRQFATLRALLQRSRPHEKSPTVRSSLLGRTKRTSRPARLKNKKRK</sequence>
<dbReference type="PANTHER" id="PTHR43539">
    <property type="entry name" value="FLAVIN-BINDING MONOOXYGENASE-LIKE PROTEIN (AFU_ORTHOLOGUE AFUA_4G09220)"/>
    <property type="match status" value="1"/>
</dbReference>
<dbReference type="RefSeq" id="WP_071913879.1">
    <property type="nucleotide sequence ID" value="NZ_CP017637.1"/>
</dbReference>
<dbReference type="InterPro" id="IPR036188">
    <property type="entry name" value="FAD/NAD-bd_sf"/>
</dbReference>
<feature type="compositionally biased region" description="Basic residues" evidence="2">
    <location>
        <begin position="521"/>
        <end position="537"/>
    </location>
</feature>
<accession>A0A1L3FF74</accession>
<dbReference type="Proteomes" id="UP000181962">
    <property type="component" value="Chromosome"/>
</dbReference>
<evidence type="ECO:0000256" key="2">
    <source>
        <dbReference type="SAM" id="MobiDB-lite"/>
    </source>
</evidence>
<evidence type="ECO:0000313" key="3">
    <source>
        <dbReference type="EMBL" id="APG11967.1"/>
    </source>
</evidence>